<reference evidence="7" key="1">
    <citation type="submission" date="2023-08" db="EMBL/GenBank/DDBJ databases">
        <title>Functional and genomic diversity of the sorghum phyllosphere microbiome.</title>
        <authorList>
            <person name="Shade A."/>
        </authorList>
    </citation>
    <scope>NUCLEOTIDE SEQUENCE</scope>
    <source>
        <strain evidence="7">SORGH_AS_0974</strain>
    </source>
</reference>
<evidence type="ECO:0000313" key="8">
    <source>
        <dbReference type="Proteomes" id="UP001255601"/>
    </source>
</evidence>
<protein>
    <submittedName>
        <fullName evidence="7">MFS family permease</fullName>
    </submittedName>
</protein>
<feature type="transmembrane region" description="Helical" evidence="5">
    <location>
        <begin position="118"/>
        <end position="137"/>
    </location>
</feature>
<feature type="transmembrane region" description="Helical" evidence="5">
    <location>
        <begin position="57"/>
        <end position="78"/>
    </location>
</feature>
<dbReference type="RefSeq" id="WP_309771976.1">
    <property type="nucleotide sequence ID" value="NZ_JAVIZC010000003.1"/>
</dbReference>
<feature type="transmembrane region" description="Helical" evidence="5">
    <location>
        <begin position="90"/>
        <end position="112"/>
    </location>
</feature>
<dbReference type="PROSITE" id="PS50850">
    <property type="entry name" value="MFS"/>
    <property type="match status" value="1"/>
</dbReference>
<feature type="domain" description="Major facilitator superfamily (MFS) profile" evidence="6">
    <location>
        <begin position="23"/>
        <end position="471"/>
    </location>
</feature>
<keyword evidence="2 5" id="KW-0812">Transmembrane</keyword>
<sequence>MSPSGTPPSTNLWTLFSARHVAASLMLSGGIALYAIETYVTATIMPSVVRDIGGLPLFAWVTTLYVTASVLGSAFIAIRPRGLSLNRTYSLGAILFLLGSAICAVAPTMEIVLAGRAVQGFGAGTLATLGYAFIRYVYPESLWNKATTLYAAIWGISTFIGPTLGGFFAEGSAWRHAFAIIVPFALVMGVLAPRLLPKGVDDRTQTKAPLRQMILLSASLLLVSFASTAEQIAFRISLVGCALVAIAGLLLVERRATLRILPRGGTLLSMPIARVYAAMFMLLAALTCDIYIPYFLQHLHAIPPLISGYLVALVALGWTVAAFMCSNFTGKAMRHSILAGAILEAVCIGMLAVTLARPNLDGNVLLVSVAAFLIFGMGFGVGLGWAHLVTHVLHLAEPDEKDKASAGITTVQSLGSAFGAALSGVIVNSTGLVSPGGVEGAASAATWLFVLFAVPAVLAAFAAFSLPEPSYGAQLQEGT</sequence>
<dbReference type="GO" id="GO:0022857">
    <property type="term" value="F:transmembrane transporter activity"/>
    <property type="evidence" value="ECO:0007669"/>
    <property type="project" value="InterPro"/>
</dbReference>
<comment type="caution">
    <text evidence="7">The sequence shown here is derived from an EMBL/GenBank/DDBJ whole genome shotgun (WGS) entry which is preliminary data.</text>
</comment>
<feature type="transmembrane region" description="Helical" evidence="5">
    <location>
        <begin position="306"/>
        <end position="325"/>
    </location>
</feature>
<dbReference type="SUPFAM" id="SSF103473">
    <property type="entry name" value="MFS general substrate transporter"/>
    <property type="match status" value="1"/>
</dbReference>
<keyword evidence="3 5" id="KW-1133">Transmembrane helix</keyword>
<evidence type="ECO:0000256" key="5">
    <source>
        <dbReference type="SAM" id="Phobius"/>
    </source>
</evidence>
<feature type="transmembrane region" description="Helical" evidence="5">
    <location>
        <begin position="362"/>
        <end position="385"/>
    </location>
</feature>
<feature type="transmembrane region" description="Helical" evidence="5">
    <location>
        <begin position="21"/>
        <end position="45"/>
    </location>
</feature>
<dbReference type="InterPro" id="IPR036259">
    <property type="entry name" value="MFS_trans_sf"/>
</dbReference>
<evidence type="ECO:0000256" key="2">
    <source>
        <dbReference type="ARBA" id="ARBA00022692"/>
    </source>
</evidence>
<evidence type="ECO:0000256" key="1">
    <source>
        <dbReference type="ARBA" id="ARBA00004141"/>
    </source>
</evidence>
<feature type="transmembrane region" description="Helical" evidence="5">
    <location>
        <begin position="208"/>
        <end position="226"/>
    </location>
</feature>
<dbReference type="Pfam" id="PF07690">
    <property type="entry name" value="MFS_1"/>
    <property type="match status" value="1"/>
</dbReference>
<gene>
    <name evidence="7" type="ORF">QE369_003835</name>
</gene>
<keyword evidence="4 5" id="KW-0472">Membrane</keyword>
<dbReference type="AlphaFoldDB" id="A0AAJ2BH11"/>
<name>A0AAJ2BH11_9HYPH</name>
<dbReference type="PANTHER" id="PTHR23501:SF154">
    <property type="entry name" value="MULTIDRUG-EFFLUX TRANSPORTER RV1634-RELATED"/>
    <property type="match status" value="1"/>
</dbReference>
<accession>A0AAJ2BH11</accession>
<dbReference type="InterPro" id="IPR020846">
    <property type="entry name" value="MFS_dom"/>
</dbReference>
<dbReference type="EMBL" id="JAVIZC010000003">
    <property type="protein sequence ID" value="MDR6103638.1"/>
    <property type="molecule type" value="Genomic_DNA"/>
</dbReference>
<feature type="transmembrane region" description="Helical" evidence="5">
    <location>
        <begin position="149"/>
        <end position="168"/>
    </location>
</feature>
<evidence type="ECO:0000313" key="7">
    <source>
        <dbReference type="EMBL" id="MDR6103638.1"/>
    </source>
</evidence>
<feature type="transmembrane region" description="Helical" evidence="5">
    <location>
        <begin position="174"/>
        <end position="196"/>
    </location>
</feature>
<feature type="transmembrane region" description="Helical" evidence="5">
    <location>
        <begin position="447"/>
        <end position="466"/>
    </location>
</feature>
<feature type="transmembrane region" description="Helical" evidence="5">
    <location>
        <begin position="406"/>
        <end position="427"/>
    </location>
</feature>
<proteinExistence type="predicted"/>
<comment type="subcellular location">
    <subcellularLocation>
        <location evidence="1">Membrane</location>
        <topology evidence="1">Multi-pass membrane protein</topology>
    </subcellularLocation>
</comment>
<evidence type="ECO:0000256" key="3">
    <source>
        <dbReference type="ARBA" id="ARBA00022989"/>
    </source>
</evidence>
<organism evidence="7 8">
    <name type="scientific">Agrobacterium larrymoorei</name>
    <dbReference type="NCBI Taxonomy" id="160699"/>
    <lineage>
        <taxon>Bacteria</taxon>
        <taxon>Pseudomonadati</taxon>
        <taxon>Pseudomonadota</taxon>
        <taxon>Alphaproteobacteria</taxon>
        <taxon>Hyphomicrobiales</taxon>
        <taxon>Rhizobiaceae</taxon>
        <taxon>Rhizobium/Agrobacterium group</taxon>
        <taxon>Agrobacterium</taxon>
    </lineage>
</organism>
<dbReference type="Proteomes" id="UP001255601">
    <property type="component" value="Unassembled WGS sequence"/>
</dbReference>
<dbReference type="Gene3D" id="1.20.1250.20">
    <property type="entry name" value="MFS general substrate transporter like domains"/>
    <property type="match status" value="1"/>
</dbReference>
<evidence type="ECO:0000259" key="6">
    <source>
        <dbReference type="PROSITE" id="PS50850"/>
    </source>
</evidence>
<feature type="transmembrane region" description="Helical" evidence="5">
    <location>
        <begin position="273"/>
        <end position="294"/>
    </location>
</feature>
<dbReference type="PANTHER" id="PTHR23501">
    <property type="entry name" value="MAJOR FACILITATOR SUPERFAMILY"/>
    <property type="match status" value="1"/>
</dbReference>
<dbReference type="InterPro" id="IPR011701">
    <property type="entry name" value="MFS"/>
</dbReference>
<dbReference type="Gene3D" id="1.20.1720.10">
    <property type="entry name" value="Multidrug resistance protein D"/>
    <property type="match status" value="1"/>
</dbReference>
<dbReference type="GO" id="GO:0005886">
    <property type="term" value="C:plasma membrane"/>
    <property type="evidence" value="ECO:0007669"/>
    <property type="project" value="TreeGrafter"/>
</dbReference>
<feature type="transmembrane region" description="Helical" evidence="5">
    <location>
        <begin position="232"/>
        <end position="252"/>
    </location>
</feature>
<feature type="transmembrane region" description="Helical" evidence="5">
    <location>
        <begin position="337"/>
        <end position="356"/>
    </location>
</feature>
<evidence type="ECO:0000256" key="4">
    <source>
        <dbReference type="ARBA" id="ARBA00023136"/>
    </source>
</evidence>